<dbReference type="AlphaFoldDB" id="A0A0P8WNZ2"/>
<comment type="caution">
    <text evidence="1">The sequence shown here is derived from an EMBL/GenBank/DDBJ whole genome shotgun (WGS) entry which is preliminary data.</text>
</comment>
<dbReference type="RefSeq" id="WP_162838565.1">
    <property type="nucleotide sequence ID" value="NZ_LKET01000032.1"/>
</dbReference>
<protein>
    <submittedName>
        <fullName evidence="1">Uncharacterized protein</fullName>
    </submittedName>
</protein>
<evidence type="ECO:0000313" key="1">
    <source>
        <dbReference type="EMBL" id="KPU44277.1"/>
    </source>
</evidence>
<name>A0A0P8WNZ2_9CLOT</name>
<accession>A0A0P8WNZ2</accession>
<sequence length="48" mass="5407">MELKSEYYKSLEENLEKYGIPKEAAETAKDSVQGPEEALLSLLSFLIT</sequence>
<evidence type="ECO:0000313" key="2">
    <source>
        <dbReference type="Proteomes" id="UP000050326"/>
    </source>
</evidence>
<dbReference type="STRING" id="36849.OXPF_24450"/>
<proteinExistence type="predicted"/>
<dbReference type="Proteomes" id="UP000050326">
    <property type="component" value="Unassembled WGS sequence"/>
</dbReference>
<keyword evidence="2" id="KW-1185">Reference proteome</keyword>
<organism evidence="1 2">
    <name type="scientific">Oxobacter pfennigii</name>
    <dbReference type="NCBI Taxonomy" id="36849"/>
    <lineage>
        <taxon>Bacteria</taxon>
        <taxon>Bacillati</taxon>
        <taxon>Bacillota</taxon>
        <taxon>Clostridia</taxon>
        <taxon>Eubacteriales</taxon>
        <taxon>Clostridiaceae</taxon>
        <taxon>Oxobacter</taxon>
    </lineage>
</organism>
<reference evidence="1 2" key="1">
    <citation type="submission" date="2015-09" db="EMBL/GenBank/DDBJ databases">
        <title>Genome sequence of Oxobacter pfennigii DSM 3222.</title>
        <authorList>
            <person name="Poehlein A."/>
            <person name="Bengelsdorf F.R."/>
            <person name="Schiel-Bengelsdorf B."/>
            <person name="Duerre P."/>
            <person name="Daniel R."/>
        </authorList>
    </citation>
    <scope>NUCLEOTIDE SEQUENCE [LARGE SCALE GENOMIC DNA]</scope>
    <source>
        <strain evidence="1 2">DSM 3222</strain>
    </source>
</reference>
<gene>
    <name evidence="1" type="ORF">OXPF_24450</name>
</gene>
<dbReference type="EMBL" id="LKET01000032">
    <property type="protein sequence ID" value="KPU44277.1"/>
    <property type="molecule type" value="Genomic_DNA"/>
</dbReference>